<evidence type="ECO:0000256" key="2">
    <source>
        <dbReference type="ARBA" id="ARBA00022692"/>
    </source>
</evidence>
<evidence type="ECO:0000256" key="5">
    <source>
        <dbReference type="SAM" id="Phobius"/>
    </source>
</evidence>
<feature type="transmembrane region" description="Helical" evidence="5">
    <location>
        <begin position="146"/>
        <end position="169"/>
    </location>
</feature>
<gene>
    <name evidence="6" type="ORF">FZD51_01550</name>
</gene>
<evidence type="ECO:0000256" key="4">
    <source>
        <dbReference type="ARBA" id="ARBA00023136"/>
    </source>
</evidence>
<dbReference type="InterPro" id="IPR007300">
    <property type="entry name" value="CidB/LrgB"/>
</dbReference>
<protein>
    <submittedName>
        <fullName evidence="6">LrgB family protein</fullName>
    </submittedName>
</protein>
<name>A0A5D4RMS7_9BACI</name>
<organism evidence="6 7">
    <name type="scientific">Bacillus infantis</name>
    <dbReference type="NCBI Taxonomy" id="324767"/>
    <lineage>
        <taxon>Bacteria</taxon>
        <taxon>Bacillati</taxon>
        <taxon>Bacillota</taxon>
        <taxon>Bacilli</taxon>
        <taxon>Bacillales</taxon>
        <taxon>Bacillaceae</taxon>
        <taxon>Bacillus</taxon>
    </lineage>
</organism>
<keyword evidence="4 5" id="KW-0472">Membrane</keyword>
<comment type="caution">
    <text evidence="6">The sequence shown here is derived from an EMBL/GenBank/DDBJ whole genome shotgun (WGS) entry which is preliminary data.</text>
</comment>
<feature type="transmembrane region" description="Helical" evidence="5">
    <location>
        <begin position="60"/>
        <end position="79"/>
    </location>
</feature>
<feature type="transmembrane region" description="Helical" evidence="5">
    <location>
        <begin position="206"/>
        <end position="226"/>
    </location>
</feature>
<feature type="transmembrane region" description="Helical" evidence="5">
    <location>
        <begin position="91"/>
        <end position="110"/>
    </location>
</feature>
<accession>A0A5D4RMS7</accession>
<dbReference type="PANTHER" id="PTHR30249:SF0">
    <property type="entry name" value="PLASTIDAL GLYCOLATE_GLYCERATE TRANSLOCATOR 1, CHLOROPLASTIC"/>
    <property type="match status" value="1"/>
</dbReference>
<dbReference type="PANTHER" id="PTHR30249">
    <property type="entry name" value="PUTATIVE SEROTONIN TRANSPORTER"/>
    <property type="match status" value="1"/>
</dbReference>
<feature type="transmembrane region" description="Helical" evidence="5">
    <location>
        <begin position="29"/>
        <end position="48"/>
    </location>
</feature>
<evidence type="ECO:0000313" key="7">
    <source>
        <dbReference type="Proteomes" id="UP000322139"/>
    </source>
</evidence>
<evidence type="ECO:0000256" key="3">
    <source>
        <dbReference type="ARBA" id="ARBA00022989"/>
    </source>
</evidence>
<dbReference type="GO" id="GO:0016020">
    <property type="term" value="C:membrane"/>
    <property type="evidence" value="ECO:0007669"/>
    <property type="project" value="UniProtKB-SubCell"/>
</dbReference>
<evidence type="ECO:0000313" key="6">
    <source>
        <dbReference type="EMBL" id="TYS52149.1"/>
    </source>
</evidence>
<dbReference type="EMBL" id="VTER01000001">
    <property type="protein sequence ID" value="TYS52149.1"/>
    <property type="molecule type" value="Genomic_DNA"/>
</dbReference>
<dbReference type="AlphaFoldDB" id="A0A5D4RMS7"/>
<evidence type="ECO:0000256" key="1">
    <source>
        <dbReference type="ARBA" id="ARBA00004141"/>
    </source>
</evidence>
<keyword evidence="2 5" id="KW-0812">Transmembrane</keyword>
<sequence>MSGITLISILLTVIVYIGAKALSARLLSPFATPVFTATAVMILLLLAGRIPYEEYTPAKNIMTFMLGPATVALAVPLYHNRLVIRERLKPAVIGLTAGTLSTITSAVLLAKVLGLPEKIQATSAVKAITTPVAIEAAKIIGGDPPLAAVFVISAGIFGAVMGSVILSFIKISDPFARGLGIGTVAHGIGTSQAAIEDPVQGAVSSAAMGFSAILTSLVIPWLYPFLQFLL</sequence>
<dbReference type="Proteomes" id="UP000322139">
    <property type="component" value="Unassembled WGS sequence"/>
</dbReference>
<proteinExistence type="predicted"/>
<dbReference type="Pfam" id="PF04172">
    <property type="entry name" value="LrgB"/>
    <property type="match status" value="1"/>
</dbReference>
<comment type="subcellular location">
    <subcellularLocation>
        <location evidence="1">Membrane</location>
        <topology evidence="1">Multi-pass membrane protein</topology>
    </subcellularLocation>
</comment>
<keyword evidence="3 5" id="KW-1133">Transmembrane helix</keyword>
<dbReference type="RefSeq" id="WP_148973127.1">
    <property type="nucleotide sequence ID" value="NZ_VTER01000001.1"/>
</dbReference>
<reference evidence="6 7" key="1">
    <citation type="submission" date="2019-08" db="EMBL/GenBank/DDBJ databases">
        <title>Bacillus genomes from the desert of Cuatro Cienegas, Coahuila.</title>
        <authorList>
            <person name="Olmedo-Alvarez G."/>
        </authorList>
    </citation>
    <scope>NUCLEOTIDE SEQUENCE [LARGE SCALE GENOMIC DNA]</scope>
    <source>
        <strain evidence="6 7">CH446_14T</strain>
    </source>
</reference>